<evidence type="ECO:0000313" key="2">
    <source>
        <dbReference type="Proteomes" id="UP000563151"/>
    </source>
</evidence>
<proteinExistence type="predicted"/>
<dbReference type="EMBL" id="JAAZWO010000005">
    <property type="protein sequence ID" value="MBC2397222.1"/>
    <property type="molecule type" value="Genomic_DNA"/>
</dbReference>
<organism evidence="1 2">
    <name type="scientific">Clostridium tetanomorphum</name>
    <dbReference type="NCBI Taxonomy" id="1553"/>
    <lineage>
        <taxon>Bacteria</taxon>
        <taxon>Bacillati</taxon>
        <taxon>Bacillota</taxon>
        <taxon>Clostridia</taxon>
        <taxon>Eubacteriales</taxon>
        <taxon>Clostridiaceae</taxon>
        <taxon>Clostridium</taxon>
    </lineage>
</organism>
<comment type="caution">
    <text evidence="1">The sequence shown here is derived from an EMBL/GenBank/DDBJ whole genome shotgun (WGS) entry which is preliminary data.</text>
</comment>
<name>A0A923E8J5_CLOTT</name>
<protein>
    <submittedName>
        <fullName evidence="1">Uncharacterized protein</fullName>
    </submittedName>
</protein>
<dbReference type="AlphaFoldDB" id="A0A923E8J5"/>
<keyword evidence="2" id="KW-1185">Reference proteome</keyword>
<gene>
    <name evidence="1" type="ORF">HGG79_05425</name>
</gene>
<reference evidence="1 2" key="1">
    <citation type="submission" date="2020-04" db="EMBL/GenBank/DDBJ databases">
        <title>Genomic insights into acetone-butanol-ethanol (ABE) fermentation by sequencing solventogenic clostridia strains.</title>
        <authorList>
            <person name="Brown S."/>
        </authorList>
    </citation>
    <scope>NUCLEOTIDE SEQUENCE [LARGE SCALE GENOMIC DNA]</scope>
    <source>
        <strain evidence="1 2">DJ011</strain>
    </source>
</reference>
<dbReference type="RefSeq" id="WP_035144235.1">
    <property type="nucleotide sequence ID" value="NZ_JAAZWO010000005.1"/>
</dbReference>
<accession>A0A923E8J5</accession>
<evidence type="ECO:0000313" key="1">
    <source>
        <dbReference type="EMBL" id="MBC2397222.1"/>
    </source>
</evidence>
<sequence length="75" mass="9047">MNNKLKYDCGWSEKIIEVKPCEFSKKVKINLQPAPLSSLYVTYVDIEKILKFLIVFIIIRNRWFKKKGYYFKKIP</sequence>
<dbReference type="Proteomes" id="UP000563151">
    <property type="component" value="Unassembled WGS sequence"/>
</dbReference>